<feature type="compositionally biased region" description="Polar residues" evidence="1">
    <location>
        <begin position="1"/>
        <end position="12"/>
    </location>
</feature>
<name>A0ABW1KQI3_9PROT</name>
<evidence type="ECO:0008006" key="4">
    <source>
        <dbReference type="Google" id="ProtNLM"/>
    </source>
</evidence>
<dbReference type="RefSeq" id="WP_379880779.1">
    <property type="nucleotide sequence ID" value="NZ_JBHPON010000001.1"/>
</dbReference>
<protein>
    <recommendedName>
        <fullName evidence="4">Flagellar assembly protein FliH/Type III secretion system HrpE domain-containing protein</fullName>
    </recommendedName>
</protein>
<dbReference type="Proteomes" id="UP001596116">
    <property type="component" value="Unassembled WGS sequence"/>
</dbReference>
<gene>
    <name evidence="2" type="ORF">ACFMB1_00165</name>
</gene>
<comment type="caution">
    <text evidence="2">The sequence shown here is derived from an EMBL/GenBank/DDBJ whole genome shotgun (WGS) entry which is preliminary data.</text>
</comment>
<proteinExistence type="predicted"/>
<sequence length="198" mass="21229">MGESALQANESAGSAKAVRIPSLPGRQPGAAQVDTECDAYKAGYTAATAALQVSMTEQEASHESFVTSIGDMLAEMEMRYRQEALSLIERLFGAVAPTLAVKSSLADIMDIVEERAQRDHSELSLRTHPSLIAHLCEADQKTLKETPLVTLKSDESCAPATVDAQWKKGGLYHDPDTLIKNVLAALRQETGGVEGDES</sequence>
<reference evidence="2 3" key="1">
    <citation type="submission" date="2024-09" db="EMBL/GenBank/DDBJ databases">
        <authorList>
            <person name="Zhang Z.-H."/>
        </authorList>
    </citation>
    <scope>NUCLEOTIDE SEQUENCE [LARGE SCALE GENOMIC DNA]</scope>
    <source>
        <strain evidence="2 3">HHTR114</strain>
    </source>
</reference>
<organism evidence="2 3">
    <name type="scientific">Hyphococcus aureus</name>
    <dbReference type="NCBI Taxonomy" id="2666033"/>
    <lineage>
        <taxon>Bacteria</taxon>
        <taxon>Pseudomonadati</taxon>
        <taxon>Pseudomonadota</taxon>
        <taxon>Alphaproteobacteria</taxon>
        <taxon>Parvularculales</taxon>
        <taxon>Parvularculaceae</taxon>
        <taxon>Hyphococcus</taxon>
    </lineage>
</organism>
<evidence type="ECO:0000256" key="1">
    <source>
        <dbReference type="SAM" id="MobiDB-lite"/>
    </source>
</evidence>
<evidence type="ECO:0000313" key="2">
    <source>
        <dbReference type="EMBL" id="MFC6033935.1"/>
    </source>
</evidence>
<evidence type="ECO:0000313" key="3">
    <source>
        <dbReference type="Proteomes" id="UP001596116"/>
    </source>
</evidence>
<accession>A0ABW1KQI3</accession>
<feature type="region of interest" description="Disordered" evidence="1">
    <location>
        <begin position="1"/>
        <end position="30"/>
    </location>
</feature>
<dbReference type="EMBL" id="JBHPON010000001">
    <property type="protein sequence ID" value="MFC6033935.1"/>
    <property type="molecule type" value="Genomic_DNA"/>
</dbReference>
<keyword evidence="3" id="KW-1185">Reference proteome</keyword>